<keyword evidence="2 4" id="KW-0067">ATP-binding</keyword>
<sequence length="244" mass="27414">MIEIKEVSKTYHQGKISTKALSEVSFVVNKKESLGIVGESGSGKSTLLRLIQLMETPSTGDILIDGEPTSKWTEKQKQIQKRKMSMLFQSFNLLSNLTVLDNVILPLKLQQRKDLDKALELLEFVGLSEQKKSYTSQLSGGQKQRVALARSLITNPEILLLDEATSALDDRTTEEILVLLEKVKKSYEPTIVFVSHDLDVIKSSCERVLIIEKGKIVNETRVNQKKVNSMSESYSEKAMRVLSL</sequence>
<evidence type="ECO:0000313" key="4">
    <source>
        <dbReference type="EMBL" id="RSU15858.1"/>
    </source>
</evidence>
<dbReference type="InterPro" id="IPR003593">
    <property type="entry name" value="AAA+_ATPase"/>
</dbReference>
<protein>
    <submittedName>
        <fullName evidence="4">Metal ABC transporter ATP-binding protein</fullName>
    </submittedName>
</protein>
<dbReference type="EMBL" id="NGKB01000004">
    <property type="protein sequence ID" value="RSU15858.1"/>
    <property type="molecule type" value="Genomic_DNA"/>
</dbReference>
<dbReference type="GO" id="GO:0005524">
    <property type="term" value="F:ATP binding"/>
    <property type="evidence" value="ECO:0007669"/>
    <property type="project" value="UniProtKB-KW"/>
</dbReference>
<organism evidence="4 5">
    <name type="scientific">Vagococcus carniphilus</name>
    <dbReference type="NCBI Taxonomy" id="218144"/>
    <lineage>
        <taxon>Bacteria</taxon>
        <taxon>Bacillati</taxon>
        <taxon>Bacillota</taxon>
        <taxon>Bacilli</taxon>
        <taxon>Lactobacillales</taxon>
        <taxon>Enterococcaceae</taxon>
        <taxon>Vagococcus</taxon>
    </lineage>
</organism>
<dbReference type="InterPro" id="IPR017871">
    <property type="entry name" value="ABC_transporter-like_CS"/>
</dbReference>
<dbReference type="AlphaFoldDB" id="A0A430B6E6"/>
<name>A0A430B6E6_9ENTE</name>
<dbReference type="GeneID" id="95581718"/>
<dbReference type="GO" id="GO:0016887">
    <property type="term" value="F:ATP hydrolysis activity"/>
    <property type="evidence" value="ECO:0007669"/>
    <property type="project" value="InterPro"/>
</dbReference>
<dbReference type="Proteomes" id="UP000288028">
    <property type="component" value="Unassembled WGS sequence"/>
</dbReference>
<dbReference type="InterPro" id="IPR015854">
    <property type="entry name" value="ABC_transpr_LolD-like"/>
</dbReference>
<dbReference type="SUPFAM" id="SSF52540">
    <property type="entry name" value="P-loop containing nucleoside triphosphate hydrolases"/>
    <property type="match status" value="1"/>
</dbReference>
<dbReference type="Pfam" id="PF00005">
    <property type="entry name" value="ABC_tran"/>
    <property type="match status" value="1"/>
</dbReference>
<feature type="domain" description="ABC transporter" evidence="3">
    <location>
        <begin position="2"/>
        <end position="238"/>
    </location>
</feature>
<dbReference type="OrthoDB" id="9802264at2"/>
<comment type="caution">
    <text evidence="4">The sequence shown here is derived from an EMBL/GenBank/DDBJ whole genome shotgun (WGS) entry which is preliminary data.</text>
</comment>
<dbReference type="InterPro" id="IPR003439">
    <property type="entry name" value="ABC_transporter-like_ATP-bd"/>
</dbReference>
<proteinExistence type="predicted"/>
<dbReference type="PROSITE" id="PS50893">
    <property type="entry name" value="ABC_TRANSPORTER_2"/>
    <property type="match status" value="1"/>
</dbReference>
<dbReference type="PANTHER" id="PTHR24220">
    <property type="entry name" value="IMPORT ATP-BINDING PROTEIN"/>
    <property type="match status" value="1"/>
</dbReference>
<evidence type="ECO:0000259" key="3">
    <source>
        <dbReference type="PROSITE" id="PS50893"/>
    </source>
</evidence>
<dbReference type="GO" id="GO:0005886">
    <property type="term" value="C:plasma membrane"/>
    <property type="evidence" value="ECO:0007669"/>
    <property type="project" value="TreeGrafter"/>
</dbReference>
<gene>
    <name evidence="4" type="ORF">CBF28_05335</name>
</gene>
<keyword evidence="1" id="KW-0547">Nucleotide-binding</keyword>
<dbReference type="SMART" id="SM00382">
    <property type="entry name" value="AAA"/>
    <property type="match status" value="1"/>
</dbReference>
<dbReference type="RefSeq" id="WP_126792718.1">
    <property type="nucleotide sequence ID" value="NZ_CP060720.1"/>
</dbReference>
<dbReference type="Gene3D" id="3.40.50.300">
    <property type="entry name" value="P-loop containing nucleotide triphosphate hydrolases"/>
    <property type="match status" value="1"/>
</dbReference>
<accession>A0A430B6E6</accession>
<dbReference type="GO" id="GO:0022857">
    <property type="term" value="F:transmembrane transporter activity"/>
    <property type="evidence" value="ECO:0007669"/>
    <property type="project" value="TreeGrafter"/>
</dbReference>
<dbReference type="InterPro" id="IPR027417">
    <property type="entry name" value="P-loop_NTPase"/>
</dbReference>
<reference evidence="4 5" key="1">
    <citation type="submission" date="2017-05" db="EMBL/GenBank/DDBJ databases">
        <title>Vagococcus spp. assemblies.</title>
        <authorList>
            <person name="Gulvik C.A."/>
        </authorList>
    </citation>
    <scope>NUCLEOTIDE SEQUENCE [LARGE SCALE GENOMIC DNA]</scope>
    <source>
        <strain evidence="4 5">SS1714</strain>
    </source>
</reference>
<keyword evidence="5" id="KW-1185">Reference proteome</keyword>
<evidence type="ECO:0000256" key="2">
    <source>
        <dbReference type="ARBA" id="ARBA00022840"/>
    </source>
</evidence>
<dbReference type="PROSITE" id="PS00211">
    <property type="entry name" value="ABC_TRANSPORTER_1"/>
    <property type="match status" value="1"/>
</dbReference>
<evidence type="ECO:0000313" key="5">
    <source>
        <dbReference type="Proteomes" id="UP000288028"/>
    </source>
</evidence>
<evidence type="ECO:0000256" key="1">
    <source>
        <dbReference type="ARBA" id="ARBA00022741"/>
    </source>
</evidence>